<gene>
    <name evidence="9" type="ORF">Glove_261g73</name>
</gene>
<keyword evidence="4 7" id="KW-0175">Coiled coil</keyword>
<dbReference type="GO" id="GO:0051276">
    <property type="term" value="P:chromosome organization"/>
    <property type="evidence" value="ECO:0007669"/>
    <property type="project" value="InterPro"/>
</dbReference>
<dbReference type="SUPFAM" id="SSF75553">
    <property type="entry name" value="Smc hinge domain"/>
    <property type="match status" value="1"/>
</dbReference>
<evidence type="ECO:0000259" key="8">
    <source>
        <dbReference type="SMART" id="SM00968"/>
    </source>
</evidence>
<dbReference type="Gene3D" id="3.40.50.300">
    <property type="entry name" value="P-loop containing nucleotide triphosphate hydrolases"/>
    <property type="match status" value="1"/>
</dbReference>
<sequence>MHIKQIIIHGFKSYKEQTIIDPFSPRHNVVVGRNGSGKSNFFAAIRFVLSDAYTNMGKEERQALLHEGTGPQAITAYVEIIFDNSDNRFPTGKDEVVLKRSIGLKKDEYTLDGKSATKADVMNLLESAGFSRSNPYYIVPQGRITALTNAKDHERLQLLKEVAGTRVYEQRRQESMKIIEETDSKRSKIEELLRYIDERLNELEQEKEELRHFQDMDRERRCLEYAIFHREQSDILHQLAEMNELREKGVHGSNQQNIEFNDYELAISNIESEITEISEKVDLLKVEKRELDEDIQEQIKAHAQIELAIKDIVDTSRQNVETRKKREIELRNVEADISRKETGLMEIIPKYEQEVAEEISLKERLEDSEMQRQTLYAKQGRSSQFRTREQRDAWLRQEIREIDKTKSTQSLQVVELESQINELSENIERVTGEIHDTRNKLEQRKINIEEMNNEYNEMKSQRDKLTEQRKELWKEDAQLETKLVNARDQWKNNERTLAGSMDKKTNNGLNAVRRIAEQFRIRGVYGPLYELFECSDTTMWTAVEVTAGQSLFHVVVDTDDTASRVLDVLNREQNGRVTFMPLNRLRTRRFEYPQADNVQPMIDVVKFDKTYTKAVEQVFGRTIICDNLEIASQLSKDHDLNGITLDGDRVERKGALTGGYHDVRRRRLEAATNLKKWRKEHSDLDQRANAVKSEIAHILYVSKNEFFFKFIYILFFNFSLSFYF</sequence>
<keyword evidence="2" id="KW-0132">Cell division</keyword>
<evidence type="ECO:0000256" key="3">
    <source>
        <dbReference type="ARBA" id="ARBA00022776"/>
    </source>
</evidence>
<dbReference type="InterPro" id="IPR041741">
    <property type="entry name" value="SMC3_ABC_euk"/>
</dbReference>
<dbReference type="SUPFAM" id="SSF52540">
    <property type="entry name" value="P-loop containing nucleoside triphosphate hydrolases"/>
    <property type="match status" value="1"/>
</dbReference>
<reference evidence="9 10" key="1">
    <citation type="submission" date="2018-08" db="EMBL/GenBank/DDBJ databases">
        <title>Genome and evolution of the arbuscular mycorrhizal fungus Diversispora epigaea (formerly Glomus versiforme) and its bacterial endosymbionts.</title>
        <authorList>
            <person name="Sun X."/>
            <person name="Fei Z."/>
            <person name="Harrison M."/>
        </authorList>
    </citation>
    <scope>NUCLEOTIDE SEQUENCE [LARGE SCALE GENOMIC DNA]</scope>
    <source>
        <strain evidence="9 10">IT104</strain>
    </source>
</reference>
<dbReference type="GO" id="GO:0016887">
    <property type="term" value="F:ATP hydrolysis activity"/>
    <property type="evidence" value="ECO:0007669"/>
    <property type="project" value="InterPro"/>
</dbReference>
<evidence type="ECO:0000256" key="2">
    <source>
        <dbReference type="ARBA" id="ARBA00022618"/>
    </source>
</evidence>
<dbReference type="Pfam" id="PF06470">
    <property type="entry name" value="SMC_hinge"/>
    <property type="match status" value="1"/>
</dbReference>
<dbReference type="OrthoDB" id="5575062at2759"/>
<dbReference type="CDD" id="cd03272">
    <property type="entry name" value="ABC_SMC3_euk"/>
    <property type="match status" value="1"/>
</dbReference>
<evidence type="ECO:0000313" key="10">
    <source>
        <dbReference type="Proteomes" id="UP000266861"/>
    </source>
</evidence>
<dbReference type="InterPro" id="IPR010935">
    <property type="entry name" value="SMC_hinge"/>
</dbReference>
<dbReference type="GO" id="GO:0007059">
    <property type="term" value="P:chromosome segregation"/>
    <property type="evidence" value="ECO:0007669"/>
    <property type="project" value="UniProtKB-ARBA"/>
</dbReference>
<evidence type="ECO:0000256" key="5">
    <source>
        <dbReference type="ARBA" id="ARBA00023242"/>
    </source>
</evidence>
<evidence type="ECO:0000256" key="6">
    <source>
        <dbReference type="ARBA" id="ARBA00023306"/>
    </source>
</evidence>
<feature type="coiled-coil region" evidence="7">
    <location>
        <begin position="406"/>
        <end position="475"/>
    </location>
</feature>
<dbReference type="STRING" id="1348612.A0A397I844"/>
<dbReference type="GO" id="GO:0051301">
    <property type="term" value="P:cell division"/>
    <property type="evidence" value="ECO:0007669"/>
    <property type="project" value="UniProtKB-KW"/>
</dbReference>
<keyword evidence="3" id="KW-0498">Mitosis</keyword>
<keyword evidence="6" id="KW-0131">Cell cycle</keyword>
<dbReference type="InterPro" id="IPR003395">
    <property type="entry name" value="RecF/RecN/SMC_N"/>
</dbReference>
<dbReference type="InterPro" id="IPR027417">
    <property type="entry name" value="P-loop_NTPase"/>
</dbReference>
<dbReference type="Gene3D" id="1.20.1060.20">
    <property type="match status" value="1"/>
</dbReference>
<comment type="caution">
    <text evidence="9">The sequence shown here is derived from an EMBL/GenBank/DDBJ whole genome shotgun (WGS) entry which is preliminary data.</text>
</comment>
<dbReference type="GO" id="GO:0005524">
    <property type="term" value="F:ATP binding"/>
    <property type="evidence" value="ECO:0007669"/>
    <property type="project" value="InterPro"/>
</dbReference>
<name>A0A397I844_9GLOM</name>
<organism evidence="9 10">
    <name type="scientific">Diversispora epigaea</name>
    <dbReference type="NCBI Taxonomy" id="1348612"/>
    <lineage>
        <taxon>Eukaryota</taxon>
        <taxon>Fungi</taxon>
        <taxon>Fungi incertae sedis</taxon>
        <taxon>Mucoromycota</taxon>
        <taxon>Glomeromycotina</taxon>
        <taxon>Glomeromycetes</taxon>
        <taxon>Diversisporales</taxon>
        <taxon>Diversisporaceae</taxon>
        <taxon>Diversispora</taxon>
    </lineage>
</organism>
<dbReference type="Gene3D" id="3.30.70.1620">
    <property type="match status" value="1"/>
</dbReference>
<dbReference type="Proteomes" id="UP000266861">
    <property type="component" value="Unassembled WGS sequence"/>
</dbReference>
<accession>A0A397I844</accession>
<dbReference type="InterPro" id="IPR036277">
    <property type="entry name" value="SMC_hinge_sf"/>
</dbReference>
<evidence type="ECO:0000256" key="1">
    <source>
        <dbReference type="ARBA" id="ARBA00005917"/>
    </source>
</evidence>
<proteinExistence type="inferred from homology"/>
<keyword evidence="10" id="KW-1185">Reference proteome</keyword>
<evidence type="ECO:0000256" key="4">
    <source>
        <dbReference type="ARBA" id="ARBA00023054"/>
    </source>
</evidence>
<evidence type="ECO:0000256" key="7">
    <source>
        <dbReference type="SAM" id="Coils"/>
    </source>
</evidence>
<evidence type="ECO:0000313" key="9">
    <source>
        <dbReference type="EMBL" id="RHZ71222.1"/>
    </source>
</evidence>
<dbReference type="EMBL" id="PQFF01000239">
    <property type="protein sequence ID" value="RHZ71222.1"/>
    <property type="molecule type" value="Genomic_DNA"/>
</dbReference>
<feature type="coiled-coil region" evidence="7">
    <location>
        <begin position="186"/>
        <end position="216"/>
    </location>
</feature>
<dbReference type="FunFam" id="3.40.50.300:FF:000424">
    <property type="entry name" value="Structural maintenance of chromosomes 3"/>
    <property type="match status" value="1"/>
</dbReference>
<dbReference type="PANTHER" id="PTHR43977">
    <property type="entry name" value="STRUCTURAL MAINTENANCE OF CHROMOSOMES PROTEIN 3"/>
    <property type="match status" value="1"/>
</dbReference>
<dbReference type="Pfam" id="PF02463">
    <property type="entry name" value="SMC_N"/>
    <property type="match status" value="1"/>
</dbReference>
<protein>
    <recommendedName>
        <fullName evidence="8">SMC hinge domain-containing protein</fullName>
    </recommendedName>
</protein>
<dbReference type="GO" id="GO:0005694">
    <property type="term" value="C:chromosome"/>
    <property type="evidence" value="ECO:0007669"/>
    <property type="project" value="InterPro"/>
</dbReference>
<feature type="coiled-coil region" evidence="7">
    <location>
        <begin position="260"/>
        <end position="301"/>
    </location>
</feature>
<comment type="similarity">
    <text evidence="1">Belongs to the SMC family. SMC3 subfamily.</text>
</comment>
<dbReference type="SMART" id="SM00968">
    <property type="entry name" value="SMC_hinge"/>
    <property type="match status" value="1"/>
</dbReference>
<dbReference type="AlphaFoldDB" id="A0A397I844"/>
<feature type="domain" description="SMC hinge" evidence="8">
    <location>
        <begin position="522"/>
        <end position="635"/>
    </location>
</feature>
<keyword evidence="5" id="KW-0539">Nucleus</keyword>